<feature type="domain" description="F-box" evidence="1">
    <location>
        <begin position="33"/>
        <end position="79"/>
    </location>
</feature>
<dbReference type="SUPFAM" id="SSF81383">
    <property type="entry name" value="F-box domain"/>
    <property type="match status" value="1"/>
</dbReference>
<dbReference type="Pfam" id="PF00646">
    <property type="entry name" value="F-box"/>
    <property type="match status" value="1"/>
</dbReference>
<accession>A0A7J7HGV1</accession>
<dbReference type="AlphaFoldDB" id="A0A7J7HGV1"/>
<protein>
    <recommendedName>
        <fullName evidence="1">F-box domain-containing protein</fullName>
    </recommendedName>
</protein>
<organism evidence="2 3">
    <name type="scientific">Camellia sinensis</name>
    <name type="common">Tea plant</name>
    <name type="synonym">Thea sinensis</name>
    <dbReference type="NCBI Taxonomy" id="4442"/>
    <lineage>
        <taxon>Eukaryota</taxon>
        <taxon>Viridiplantae</taxon>
        <taxon>Streptophyta</taxon>
        <taxon>Embryophyta</taxon>
        <taxon>Tracheophyta</taxon>
        <taxon>Spermatophyta</taxon>
        <taxon>Magnoliopsida</taxon>
        <taxon>eudicotyledons</taxon>
        <taxon>Gunneridae</taxon>
        <taxon>Pentapetalae</taxon>
        <taxon>asterids</taxon>
        <taxon>Ericales</taxon>
        <taxon>Theaceae</taxon>
        <taxon>Camellia</taxon>
    </lineage>
</organism>
<feature type="non-terminal residue" evidence="2">
    <location>
        <position position="321"/>
    </location>
</feature>
<reference evidence="3" key="1">
    <citation type="journal article" date="2020" name="Nat. Commun.">
        <title>Genome assembly of wild tea tree DASZ reveals pedigree and selection history of tea varieties.</title>
        <authorList>
            <person name="Zhang W."/>
            <person name="Zhang Y."/>
            <person name="Qiu H."/>
            <person name="Guo Y."/>
            <person name="Wan H."/>
            <person name="Zhang X."/>
            <person name="Scossa F."/>
            <person name="Alseekh S."/>
            <person name="Zhang Q."/>
            <person name="Wang P."/>
            <person name="Xu L."/>
            <person name="Schmidt M.H."/>
            <person name="Jia X."/>
            <person name="Li D."/>
            <person name="Zhu A."/>
            <person name="Guo F."/>
            <person name="Chen W."/>
            <person name="Ni D."/>
            <person name="Usadel B."/>
            <person name="Fernie A.R."/>
            <person name="Wen W."/>
        </authorList>
    </citation>
    <scope>NUCLEOTIDE SEQUENCE [LARGE SCALE GENOMIC DNA]</scope>
    <source>
        <strain evidence="3">cv. G240</strain>
    </source>
</reference>
<dbReference type="CDD" id="cd22162">
    <property type="entry name" value="F-box_AtSKIP3-like"/>
    <property type="match status" value="1"/>
</dbReference>
<dbReference type="Proteomes" id="UP000593564">
    <property type="component" value="Unassembled WGS sequence"/>
</dbReference>
<gene>
    <name evidence="2" type="ORF">HYC85_010066</name>
</gene>
<keyword evidence="3" id="KW-1185">Reference proteome</keyword>
<dbReference type="PANTHER" id="PTHR32278:SF15">
    <property type="entry name" value="F-BOX PROTEIN PP2-B13-RELATED"/>
    <property type="match status" value="1"/>
</dbReference>
<evidence type="ECO:0000313" key="2">
    <source>
        <dbReference type="EMBL" id="KAF5952122.1"/>
    </source>
</evidence>
<dbReference type="InterPro" id="IPR036047">
    <property type="entry name" value="F-box-like_dom_sf"/>
</dbReference>
<dbReference type="Pfam" id="PF14299">
    <property type="entry name" value="PP2"/>
    <property type="match status" value="1"/>
</dbReference>
<dbReference type="Gene3D" id="1.20.1280.50">
    <property type="match status" value="1"/>
</dbReference>
<proteinExistence type="predicted"/>
<dbReference type="InterPro" id="IPR025886">
    <property type="entry name" value="PP2-like"/>
</dbReference>
<sequence>IYKIIAKTPNKHYQQTKVFGVTKIIQLYWLWLAMNFTMLPHDSVSTILSFTSPLDACGLSPVSTSFQSAADSDDVWERFLPSDYRDIVSRSVTPLKFSSKKDLYFLLCNRILIDGGNKSFTLEKLSGKKSYMLSARELSITWSNEPIPMYWIWESIPDSRFSEVAVLRTVWWLEIHGRIETQMLSPNAAYGAYLIVKISENAHGLDSIPSEISVKVGNNVVSSNTTYLRCPKDDKKKRQMQSLFYANRTQMLRSRLVNNGEDTRVLPSEREDGWMEIELGEFFINGGDDANEEVEMSLMEVKGYQLKGGLIIQGIEVRPKH</sequence>
<evidence type="ECO:0000259" key="1">
    <source>
        <dbReference type="PROSITE" id="PS50181"/>
    </source>
</evidence>
<dbReference type="PANTHER" id="PTHR32278">
    <property type="entry name" value="F-BOX DOMAIN-CONTAINING PROTEIN"/>
    <property type="match status" value="1"/>
</dbReference>
<dbReference type="PROSITE" id="PS50181">
    <property type="entry name" value="FBOX"/>
    <property type="match status" value="1"/>
</dbReference>
<dbReference type="EMBL" id="JACBKZ010000004">
    <property type="protein sequence ID" value="KAF5952122.1"/>
    <property type="molecule type" value="Genomic_DNA"/>
</dbReference>
<comment type="caution">
    <text evidence="2">The sequence shown here is derived from an EMBL/GenBank/DDBJ whole genome shotgun (WGS) entry which is preliminary data.</text>
</comment>
<dbReference type="InterPro" id="IPR001810">
    <property type="entry name" value="F-box_dom"/>
</dbReference>
<evidence type="ECO:0000313" key="3">
    <source>
        <dbReference type="Proteomes" id="UP000593564"/>
    </source>
</evidence>
<reference evidence="2 3" key="2">
    <citation type="submission" date="2020-07" db="EMBL/GenBank/DDBJ databases">
        <title>Genome assembly of wild tea tree DASZ reveals pedigree and selection history of tea varieties.</title>
        <authorList>
            <person name="Zhang W."/>
        </authorList>
    </citation>
    <scope>NUCLEOTIDE SEQUENCE [LARGE SCALE GENOMIC DNA]</scope>
    <source>
        <strain evidence="3">cv. G240</strain>
        <tissue evidence="2">Leaf</tissue>
    </source>
</reference>
<name>A0A7J7HGV1_CAMSI</name>